<reference evidence="3" key="1">
    <citation type="submission" date="2022-07" db="EMBL/GenBank/DDBJ databases">
        <title>Genome Sequence of Xylaria arbuscula.</title>
        <authorList>
            <person name="Buettner E."/>
        </authorList>
    </citation>
    <scope>NUCLEOTIDE SEQUENCE</scope>
    <source>
        <strain evidence="3">VT107</strain>
    </source>
</reference>
<evidence type="ECO:0000256" key="1">
    <source>
        <dbReference type="SAM" id="MobiDB-lite"/>
    </source>
</evidence>
<keyword evidence="4" id="KW-1185">Reference proteome</keyword>
<proteinExistence type="predicted"/>
<evidence type="ECO:0000313" key="4">
    <source>
        <dbReference type="Proteomes" id="UP001148614"/>
    </source>
</evidence>
<dbReference type="InterPro" id="IPR013087">
    <property type="entry name" value="Znf_C2H2_type"/>
</dbReference>
<feature type="region of interest" description="Disordered" evidence="1">
    <location>
        <begin position="143"/>
        <end position="162"/>
    </location>
</feature>
<feature type="domain" description="C2H2-type" evidence="2">
    <location>
        <begin position="60"/>
        <end position="84"/>
    </location>
</feature>
<accession>A0A9W8NLL3</accession>
<dbReference type="Gene3D" id="3.30.160.60">
    <property type="entry name" value="Classic Zinc Finger"/>
    <property type="match status" value="1"/>
</dbReference>
<gene>
    <name evidence="3" type="ORF">NPX13_g1631</name>
</gene>
<name>A0A9W8NLL3_9PEZI</name>
<dbReference type="SMART" id="SM00355">
    <property type="entry name" value="ZnF_C2H2"/>
    <property type="match status" value="3"/>
</dbReference>
<dbReference type="AlphaFoldDB" id="A0A9W8NLL3"/>
<organism evidence="3 4">
    <name type="scientific">Xylaria arbuscula</name>
    <dbReference type="NCBI Taxonomy" id="114810"/>
    <lineage>
        <taxon>Eukaryota</taxon>
        <taxon>Fungi</taxon>
        <taxon>Dikarya</taxon>
        <taxon>Ascomycota</taxon>
        <taxon>Pezizomycotina</taxon>
        <taxon>Sordariomycetes</taxon>
        <taxon>Xylariomycetidae</taxon>
        <taxon>Xylariales</taxon>
        <taxon>Xylariaceae</taxon>
        <taxon>Xylaria</taxon>
    </lineage>
</organism>
<dbReference type="Proteomes" id="UP001148614">
    <property type="component" value="Unassembled WGS sequence"/>
</dbReference>
<dbReference type="VEuPathDB" id="FungiDB:F4678DRAFT_263482"/>
<protein>
    <recommendedName>
        <fullName evidence="2">C2H2-type domain-containing protein</fullName>
    </recommendedName>
</protein>
<evidence type="ECO:0000313" key="3">
    <source>
        <dbReference type="EMBL" id="KAJ3578931.1"/>
    </source>
</evidence>
<feature type="region of interest" description="Disordered" evidence="1">
    <location>
        <begin position="1"/>
        <end position="50"/>
    </location>
</feature>
<evidence type="ECO:0000259" key="2">
    <source>
        <dbReference type="SMART" id="SM00355"/>
    </source>
</evidence>
<comment type="caution">
    <text evidence="3">The sequence shown here is derived from an EMBL/GenBank/DDBJ whole genome shotgun (WGS) entry which is preliminary data.</text>
</comment>
<feature type="domain" description="C2H2-type" evidence="2">
    <location>
        <begin position="201"/>
        <end position="230"/>
    </location>
</feature>
<feature type="domain" description="C2H2-type" evidence="2">
    <location>
        <begin position="115"/>
        <end position="139"/>
    </location>
</feature>
<sequence length="328" mass="36770">MTGYNAIPGPELQLSRNDTPFTNEMGDNDDALGVSREDPQPTAVSHGRIGGHGQRILKNATCAICFTPCMNEAELQRHGQRERHRPYGCLCGARYTRLYSLERHVKEKTSQDRRYPCTLCKKYQGLRPEHLKQHLRTTHKQGRETIEQPESQHWPQGEVEPSPTTEIQLKHHTQVTASTPVEHHTIPSLNTVAHQGTQWYAPCPVQGCGRVGPYGFLQEIDLNEHLVLFHGGLSVMYHYSKPEAPPSSSYAKEAYTQSTWMACGFTQALKETTAGPVAFGANFILETEDHRVGLNGELSTREQLDFDLGFGLGSDLNDDNDVDFMDNI</sequence>
<dbReference type="EMBL" id="JANPWZ010000153">
    <property type="protein sequence ID" value="KAJ3578931.1"/>
    <property type="molecule type" value="Genomic_DNA"/>
</dbReference>